<feature type="compositionally biased region" description="Acidic residues" evidence="1">
    <location>
        <begin position="130"/>
        <end position="148"/>
    </location>
</feature>
<keyword evidence="4" id="KW-1185">Reference proteome</keyword>
<organism evidence="3 4">
    <name type="scientific">Elysia crispata</name>
    <name type="common">lettuce slug</name>
    <dbReference type="NCBI Taxonomy" id="231223"/>
    <lineage>
        <taxon>Eukaryota</taxon>
        <taxon>Metazoa</taxon>
        <taxon>Spiralia</taxon>
        <taxon>Lophotrochozoa</taxon>
        <taxon>Mollusca</taxon>
        <taxon>Gastropoda</taxon>
        <taxon>Heterobranchia</taxon>
        <taxon>Euthyneura</taxon>
        <taxon>Panpulmonata</taxon>
        <taxon>Sacoglossa</taxon>
        <taxon>Placobranchoidea</taxon>
        <taxon>Plakobranchidae</taxon>
        <taxon>Elysia</taxon>
    </lineage>
</organism>
<feature type="compositionally biased region" description="Polar residues" evidence="1">
    <location>
        <begin position="61"/>
        <end position="72"/>
    </location>
</feature>
<feature type="compositionally biased region" description="Polar residues" evidence="1">
    <location>
        <begin position="30"/>
        <end position="55"/>
    </location>
</feature>
<comment type="caution">
    <text evidence="3">The sequence shown here is derived from an EMBL/GenBank/DDBJ whole genome shotgun (WGS) entry which is preliminary data.</text>
</comment>
<dbReference type="PANTHER" id="PTHR24114:SF50">
    <property type="entry name" value="RNI-LIKE PROTEIN"/>
    <property type="match status" value="1"/>
</dbReference>
<dbReference type="GO" id="GO:0005509">
    <property type="term" value="F:calcium ion binding"/>
    <property type="evidence" value="ECO:0007669"/>
    <property type="project" value="InterPro"/>
</dbReference>
<dbReference type="PANTHER" id="PTHR24114">
    <property type="entry name" value="LEUCINE RICH REPEAT FAMILY PROTEIN"/>
    <property type="match status" value="1"/>
</dbReference>
<feature type="compositionally biased region" description="Acidic residues" evidence="1">
    <location>
        <begin position="164"/>
        <end position="173"/>
    </location>
</feature>
<dbReference type="Pfam" id="PF13516">
    <property type="entry name" value="LRR_6"/>
    <property type="match status" value="7"/>
</dbReference>
<sequence length="635" mass="69699">MAESEVLSPTFTNSVELASQPQQPPGDTSRPPTTNGNDQGLDTSGPNSGAGNNETFLHDTSALTEPGSNESPLRSAKGTRIPKTSSRASFVRTPGRVASAQHADEGKEGGLELAEEGVLITELQASDSEDKGDEGDDERDDTLLDGDSTDARDSQSEERPTELQQEEVEDSEESFQLPLSQVMVETVEARPTEEDYDTDLEADDLDDEKTDAAVSNYVNLCEQLGLVPVEYFMRHIQKPNIRMRYRGLGSDATRAIALSLKENISLERLDLTGNWIGAEGCWYMSRLLEENDYITEISIAENRLGSAGAMHVAKMMNINGGLRKLDLGGNEFDDKCAEALSSALENNKYLRELNLSHNQFSEVGAEFLGPAISANENLDVLDLSWNHLRQRGGVAVAKGIKENVRLKSVNLSWNGLDAVGGLAVADALMVNQSLLELDISGNRLTQEVAQKMAKVLTTNDTIKVLRMGNNLITSAGAIALASAINNTDHCEVEELDLTDVPVEYEFLRTIEDIRSNRPNFRVKHGPLMRAGNTLDDISKPAIDLERMKKEPVVILKEHIVVNDLRLLDILKRYDEDNSLSISADDFVRALEELAVPYDKKRLQESVDKFAATATGKIYFGSFISDDTKKPTPKPS</sequence>
<evidence type="ECO:0000313" key="4">
    <source>
        <dbReference type="Proteomes" id="UP001283361"/>
    </source>
</evidence>
<evidence type="ECO:0000313" key="3">
    <source>
        <dbReference type="EMBL" id="KAK3802084.1"/>
    </source>
</evidence>
<accession>A0AAE1B9V5</accession>
<proteinExistence type="predicted"/>
<dbReference type="Proteomes" id="UP001283361">
    <property type="component" value="Unassembled WGS sequence"/>
</dbReference>
<dbReference type="InterPro" id="IPR032675">
    <property type="entry name" value="LRR_dom_sf"/>
</dbReference>
<reference evidence="3" key="1">
    <citation type="journal article" date="2023" name="G3 (Bethesda)">
        <title>A reference genome for the long-term kleptoplast-retaining sea slug Elysia crispata morphotype clarki.</title>
        <authorList>
            <person name="Eastman K.E."/>
            <person name="Pendleton A.L."/>
            <person name="Shaikh M.A."/>
            <person name="Suttiyut T."/>
            <person name="Ogas R."/>
            <person name="Tomko P."/>
            <person name="Gavelis G."/>
            <person name="Widhalm J.R."/>
            <person name="Wisecaver J.H."/>
        </authorList>
    </citation>
    <scope>NUCLEOTIDE SEQUENCE</scope>
    <source>
        <strain evidence="3">ECLA1</strain>
    </source>
</reference>
<evidence type="ECO:0000256" key="1">
    <source>
        <dbReference type="SAM" id="MobiDB-lite"/>
    </source>
</evidence>
<dbReference type="SMART" id="SM00368">
    <property type="entry name" value="LRR_RI"/>
    <property type="match status" value="8"/>
</dbReference>
<dbReference type="SUPFAM" id="SSF47473">
    <property type="entry name" value="EF-hand"/>
    <property type="match status" value="1"/>
</dbReference>
<dbReference type="SUPFAM" id="SSF52047">
    <property type="entry name" value="RNI-like"/>
    <property type="match status" value="1"/>
</dbReference>
<name>A0AAE1B9V5_9GAST</name>
<dbReference type="InterPro" id="IPR011992">
    <property type="entry name" value="EF-hand-dom_pair"/>
</dbReference>
<dbReference type="AlphaFoldDB" id="A0AAE1B9V5"/>
<feature type="compositionally biased region" description="Basic and acidic residues" evidence="1">
    <location>
        <begin position="149"/>
        <end position="161"/>
    </location>
</feature>
<dbReference type="PROSITE" id="PS50222">
    <property type="entry name" value="EF_HAND_2"/>
    <property type="match status" value="1"/>
</dbReference>
<feature type="compositionally biased region" description="Polar residues" evidence="1">
    <location>
        <begin position="7"/>
        <end position="21"/>
    </location>
</feature>
<dbReference type="Gene3D" id="1.10.238.10">
    <property type="entry name" value="EF-hand"/>
    <property type="match status" value="1"/>
</dbReference>
<feature type="domain" description="EF-hand" evidence="2">
    <location>
        <begin position="561"/>
        <end position="596"/>
    </location>
</feature>
<gene>
    <name evidence="3" type="ORF">RRG08_049974</name>
</gene>
<dbReference type="InterPro" id="IPR001611">
    <property type="entry name" value="Leu-rich_rpt"/>
</dbReference>
<evidence type="ECO:0000259" key="2">
    <source>
        <dbReference type="PROSITE" id="PS50222"/>
    </source>
</evidence>
<protein>
    <recommendedName>
        <fullName evidence="2">EF-hand domain-containing protein</fullName>
    </recommendedName>
</protein>
<dbReference type="EMBL" id="JAWDGP010000265">
    <property type="protein sequence ID" value="KAK3802084.1"/>
    <property type="molecule type" value="Genomic_DNA"/>
</dbReference>
<dbReference type="Gene3D" id="3.80.10.10">
    <property type="entry name" value="Ribonuclease Inhibitor"/>
    <property type="match status" value="2"/>
</dbReference>
<dbReference type="InterPro" id="IPR002048">
    <property type="entry name" value="EF_hand_dom"/>
</dbReference>
<feature type="region of interest" description="Disordered" evidence="1">
    <location>
        <begin position="1"/>
        <end position="179"/>
    </location>
</feature>
<dbReference type="InterPro" id="IPR052394">
    <property type="entry name" value="LRR-containing"/>
</dbReference>